<organism evidence="1 2">
    <name type="scientific">Pseudomonas syringae pv. antirrhini</name>
    <dbReference type="NCBI Taxonomy" id="251702"/>
    <lineage>
        <taxon>Bacteria</taxon>
        <taxon>Pseudomonadati</taxon>
        <taxon>Pseudomonadota</taxon>
        <taxon>Gammaproteobacteria</taxon>
        <taxon>Pseudomonadales</taxon>
        <taxon>Pseudomonadaceae</taxon>
        <taxon>Pseudomonas</taxon>
    </lineage>
</organism>
<evidence type="ECO:0000313" key="2">
    <source>
        <dbReference type="Proteomes" id="UP000050425"/>
    </source>
</evidence>
<dbReference type="Proteomes" id="UP000050425">
    <property type="component" value="Unassembled WGS sequence"/>
</dbReference>
<gene>
    <name evidence="1" type="ORF">ALO88_04422</name>
</gene>
<proteinExistence type="predicted"/>
<dbReference type="EMBL" id="LJPT01000012">
    <property type="protein sequence ID" value="KPW52502.1"/>
    <property type="molecule type" value="Genomic_DNA"/>
</dbReference>
<sequence>MNRKTVSVKQMIDRHLHEYEKVRLLGKTKRATVSVRVCSCISYQERSNQATEQQGIRASSIHTYKICPEGERID</sequence>
<comment type="caution">
    <text evidence="1">The sequence shown here is derived from an EMBL/GenBank/DDBJ whole genome shotgun (WGS) entry which is preliminary data.</text>
</comment>
<dbReference type="PATRIC" id="fig|251702.3.peg.5885"/>
<reference evidence="1 2" key="1">
    <citation type="submission" date="2015-09" db="EMBL/GenBank/DDBJ databases">
        <title>Genome announcement of multiple Pseudomonas syringae strains.</title>
        <authorList>
            <person name="Thakur S."/>
            <person name="Wang P.W."/>
            <person name="Gong Y."/>
            <person name="Weir B.S."/>
            <person name="Guttman D.S."/>
        </authorList>
    </citation>
    <scope>NUCLEOTIDE SEQUENCE [LARGE SCALE GENOMIC DNA]</scope>
    <source>
        <strain evidence="1 2">ICMP4303</strain>
    </source>
</reference>
<accession>A0A0N8QQ87</accession>
<protein>
    <submittedName>
        <fullName evidence="1">Chorismate mutase</fullName>
    </submittedName>
</protein>
<dbReference type="AlphaFoldDB" id="A0A0N8QQ87"/>
<evidence type="ECO:0000313" key="1">
    <source>
        <dbReference type="EMBL" id="KPW52502.1"/>
    </source>
</evidence>
<name>A0A0N8QQ87_9PSED</name>